<reference evidence="2 3" key="1">
    <citation type="journal article" date="2019" name="Int. J. Syst. Evol. Microbiol.">
        <title>The Global Catalogue of Microorganisms (GCM) 10K type strain sequencing project: providing services to taxonomists for standard genome sequencing and annotation.</title>
        <authorList>
            <consortium name="The Broad Institute Genomics Platform"/>
            <consortium name="The Broad Institute Genome Sequencing Center for Infectious Disease"/>
            <person name="Wu L."/>
            <person name="Ma J."/>
        </authorList>
    </citation>
    <scope>NUCLEOTIDE SEQUENCE [LARGE SCALE GENOMIC DNA]</scope>
    <source>
        <strain evidence="2 3">JCM 4788</strain>
    </source>
</reference>
<dbReference type="EMBL" id="BAAABX010000042">
    <property type="protein sequence ID" value="GAA0411746.1"/>
    <property type="molecule type" value="Genomic_DNA"/>
</dbReference>
<protein>
    <recommendedName>
        <fullName evidence="1">N-acetyltransferase domain-containing protein</fullName>
    </recommendedName>
</protein>
<dbReference type="InterPro" id="IPR000182">
    <property type="entry name" value="GNAT_dom"/>
</dbReference>
<dbReference type="PROSITE" id="PS51186">
    <property type="entry name" value="GNAT"/>
    <property type="match status" value="1"/>
</dbReference>
<dbReference type="Pfam" id="PF13302">
    <property type="entry name" value="Acetyltransf_3"/>
    <property type="match status" value="1"/>
</dbReference>
<sequence length="188" mass="21079">MSDPHILLAGESLALGMPRQDMLPEYHKWENDLGTVIGYGNQWAQAWEVRAAGYERQRANERYQQFEVVRLEDKAAVGMTVLQVNTYVRTAEFVIVLAPEERGKGHAAEAVRLTLDWAFHVAHLRMVWLKVLEPNHAGIAAYEKAGFREVGHLRQSGYWLGKPVDEILMDALPEDFPGPSAVTAALGD</sequence>
<keyword evidence="3" id="KW-1185">Reference proteome</keyword>
<dbReference type="SUPFAM" id="SSF55729">
    <property type="entry name" value="Acyl-CoA N-acyltransferases (Nat)"/>
    <property type="match status" value="1"/>
</dbReference>
<dbReference type="Gene3D" id="3.40.630.30">
    <property type="match status" value="1"/>
</dbReference>
<dbReference type="Proteomes" id="UP001500879">
    <property type="component" value="Unassembled WGS sequence"/>
</dbReference>
<dbReference type="InterPro" id="IPR016181">
    <property type="entry name" value="Acyl_CoA_acyltransferase"/>
</dbReference>
<proteinExistence type="predicted"/>
<name>A0ABN0YUU2_9ACTN</name>
<evidence type="ECO:0000313" key="2">
    <source>
        <dbReference type="EMBL" id="GAA0411746.1"/>
    </source>
</evidence>
<comment type="caution">
    <text evidence="2">The sequence shown here is derived from an EMBL/GenBank/DDBJ whole genome shotgun (WGS) entry which is preliminary data.</text>
</comment>
<gene>
    <name evidence="2" type="ORF">GCM10010357_36050</name>
</gene>
<evidence type="ECO:0000313" key="3">
    <source>
        <dbReference type="Proteomes" id="UP001500879"/>
    </source>
</evidence>
<dbReference type="RefSeq" id="WP_344025447.1">
    <property type="nucleotide sequence ID" value="NZ_BAAABX010000042.1"/>
</dbReference>
<dbReference type="PANTHER" id="PTHR43415">
    <property type="entry name" value="SPERMIDINE N(1)-ACETYLTRANSFERASE"/>
    <property type="match status" value="1"/>
</dbReference>
<dbReference type="PANTHER" id="PTHR43415:SF6">
    <property type="entry name" value="SPERMIDINE N(1)-ACETYLTRANSFERASE"/>
    <property type="match status" value="1"/>
</dbReference>
<evidence type="ECO:0000259" key="1">
    <source>
        <dbReference type="PROSITE" id="PS51186"/>
    </source>
</evidence>
<organism evidence="2 3">
    <name type="scientific">Streptomyces luteireticuli</name>
    <dbReference type="NCBI Taxonomy" id="173858"/>
    <lineage>
        <taxon>Bacteria</taxon>
        <taxon>Bacillati</taxon>
        <taxon>Actinomycetota</taxon>
        <taxon>Actinomycetes</taxon>
        <taxon>Kitasatosporales</taxon>
        <taxon>Streptomycetaceae</taxon>
        <taxon>Streptomyces</taxon>
    </lineage>
</organism>
<feature type="domain" description="N-acetyltransferase" evidence="1">
    <location>
        <begin position="31"/>
        <end position="165"/>
    </location>
</feature>
<accession>A0ABN0YUU2</accession>